<dbReference type="RefSeq" id="WP_230627966.1">
    <property type="nucleotide sequence ID" value="NZ_CP009517.1"/>
</dbReference>
<dbReference type="GO" id="GO:0043190">
    <property type="term" value="C:ATP-binding cassette (ABC) transporter complex"/>
    <property type="evidence" value="ECO:0007669"/>
    <property type="project" value="InterPro"/>
</dbReference>
<dbReference type="InterPro" id="IPR030678">
    <property type="entry name" value="Peptide/Ni-bd"/>
</dbReference>
<dbReference type="GO" id="GO:0042597">
    <property type="term" value="C:periplasmic space"/>
    <property type="evidence" value="ECO:0007669"/>
    <property type="project" value="UniProtKB-ARBA"/>
</dbReference>
<keyword evidence="4" id="KW-0732">Signal</keyword>
<keyword evidence="7" id="KW-1185">Reference proteome</keyword>
<dbReference type="GO" id="GO:1904680">
    <property type="term" value="F:peptide transmembrane transporter activity"/>
    <property type="evidence" value="ECO:0007669"/>
    <property type="project" value="TreeGrafter"/>
</dbReference>
<gene>
    <name evidence="6" type="ORF">MSBR3_1426</name>
</gene>
<feature type="domain" description="Solute-binding protein family 5" evidence="5">
    <location>
        <begin position="111"/>
        <end position="470"/>
    </location>
</feature>
<evidence type="ECO:0000256" key="1">
    <source>
        <dbReference type="ARBA" id="ARBA00004196"/>
    </source>
</evidence>
<name>A0A0E3WWV6_METBA</name>
<dbReference type="KEGG" id="mbak:MSBR3_1426"/>
<comment type="subcellular location">
    <subcellularLocation>
        <location evidence="1">Cell envelope</location>
    </subcellularLocation>
</comment>
<accession>A0A0E3WWV6</accession>
<evidence type="ECO:0000256" key="2">
    <source>
        <dbReference type="ARBA" id="ARBA00005695"/>
    </source>
</evidence>
<dbReference type="GeneID" id="24788960"/>
<evidence type="ECO:0000256" key="4">
    <source>
        <dbReference type="ARBA" id="ARBA00022729"/>
    </source>
</evidence>
<evidence type="ECO:0000259" key="5">
    <source>
        <dbReference type="Pfam" id="PF00496"/>
    </source>
</evidence>
<organism evidence="6 7">
    <name type="scientific">Methanosarcina barkeri 3</name>
    <dbReference type="NCBI Taxonomy" id="1434107"/>
    <lineage>
        <taxon>Archaea</taxon>
        <taxon>Methanobacteriati</taxon>
        <taxon>Methanobacteriota</taxon>
        <taxon>Stenosarchaea group</taxon>
        <taxon>Methanomicrobia</taxon>
        <taxon>Methanosarcinales</taxon>
        <taxon>Methanosarcinaceae</taxon>
        <taxon>Methanosarcina</taxon>
    </lineage>
</organism>
<dbReference type="CDD" id="cd08490">
    <property type="entry name" value="PBP2_NikA_DppA_OppA_like_3"/>
    <property type="match status" value="1"/>
</dbReference>
<dbReference type="PANTHER" id="PTHR30290:SF10">
    <property type="entry name" value="PERIPLASMIC OLIGOPEPTIDE-BINDING PROTEIN-RELATED"/>
    <property type="match status" value="1"/>
</dbReference>
<proteinExistence type="inferred from homology"/>
<dbReference type="Gene3D" id="3.10.105.10">
    <property type="entry name" value="Dipeptide-binding Protein, Domain 3"/>
    <property type="match status" value="1"/>
</dbReference>
<dbReference type="FunFam" id="3.40.190.10:FF:000395">
    <property type="entry name" value="Oligopeptide ABC transporter, solute-binding protein"/>
    <property type="match status" value="1"/>
</dbReference>
<dbReference type="InterPro" id="IPR039424">
    <property type="entry name" value="SBP_5"/>
</dbReference>
<dbReference type="Pfam" id="PF00496">
    <property type="entry name" value="SBP_bac_5"/>
    <property type="match status" value="1"/>
</dbReference>
<evidence type="ECO:0000313" key="6">
    <source>
        <dbReference type="EMBL" id="AKB82004.1"/>
    </source>
</evidence>
<dbReference type="EMBL" id="CP009517">
    <property type="protein sequence ID" value="AKB82004.1"/>
    <property type="molecule type" value="Genomic_DNA"/>
</dbReference>
<dbReference type="HOGENOM" id="CLU_017028_7_4_2"/>
<dbReference type="Proteomes" id="UP000033066">
    <property type="component" value="Chromosome"/>
</dbReference>
<dbReference type="FunFam" id="3.10.105.10:FF:000006">
    <property type="entry name" value="Peptide ABC transporter substrate-binding protein"/>
    <property type="match status" value="1"/>
</dbReference>
<evidence type="ECO:0000313" key="7">
    <source>
        <dbReference type="Proteomes" id="UP000033066"/>
    </source>
</evidence>
<dbReference type="AlphaFoldDB" id="A0A0E3WWV6"/>
<reference evidence="6" key="1">
    <citation type="submission" date="2014-07" db="EMBL/GenBank/DDBJ databases">
        <title>Methanogenic archaea and the global carbon cycle.</title>
        <authorList>
            <person name="Henriksen J.R."/>
            <person name="Luke J."/>
            <person name="Reinhart S."/>
            <person name="Benedict M.N."/>
            <person name="Youngblut N.D."/>
            <person name="Metcalf M.E."/>
            <person name="Whitaker R.J."/>
            <person name="Metcalf W.W."/>
        </authorList>
    </citation>
    <scope>NUCLEOTIDE SEQUENCE [LARGE SCALE GENOMIC DNA]</scope>
    <source>
        <strain evidence="6">3</strain>
    </source>
</reference>
<dbReference type="InterPro" id="IPR000914">
    <property type="entry name" value="SBP_5_dom"/>
</dbReference>
<protein>
    <submittedName>
        <fullName evidence="6">Oligopeptide ABC transporter, periplasmic oligopeptide-binding protein OppA</fullName>
    </submittedName>
</protein>
<dbReference type="PIRSF" id="PIRSF002741">
    <property type="entry name" value="MppA"/>
    <property type="match status" value="1"/>
</dbReference>
<dbReference type="STRING" id="1434107.MSBR3_1426"/>
<evidence type="ECO:0000256" key="3">
    <source>
        <dbReference type="ARBA" id="ARBA00022448"/>
    </source>
</evidence>
<sequence>MNIDVFLSGLEITICRITQPDNYNFSTGRGIDMVLRTKLSFACTTVFFIAVVICSGCVQTEGSEEKVLRVALTTGPDTGGSLDPSISWEGWPMRRTGIYETLFSYDENMNLQPELATGYKQLNDTKWEIQLRRNVTFHDGTIMDADAVIYSINRVLDSSNSRSSEYSFIKNVYKTDDYTVVVETNESYAPIILMFTDTIMSIVSPDAENLDTEPVGTGPYKFVSFEPGASIELVKNPDYWGEAPKIGRIIIQYSKDAAARTLLLKSGDVDIARDVLQSEYAALEADPDTNIVSKETLRTYFMYINEGKAPFNDVKVRQALNYAIDRQEIVDTALEGVAGSPAVGIFPDIMPWSANDRIEAYEYNPEKALELFAEAGIKQGNDGKLYYNGKPFTIEIQTYTKQAAHQPMAEVIAAQFEKIGITTTIKIAETNSINADAVSGNYDLALYSWGVAPVGDPDYFVSSHFLSTGTYASTWLRYSNPQVDEWILEARAETDKEKRTKLYDMIQEQVQNDAVLISIAYKKEIDGLSPNLKGFEIYPNEYTFITKEMELA</sequence>
<keyword evidence="3" id="KW-0813">Transport</keyword>
<dbReference type="Gene3D" id="3.40.190.10">
    <property type="entry name" value="Periplasmic binding protein-like II"/>
    <property type="match status" value="1"/>
</dbReference>
<comment type="similarity">
    <text evidence="2">Belongs to the bacterial solute-binding protein 5 family.</text>
</comment>
<dbReference type="GO" id="GO:0015833">
    <property type="term" value="P:peptide transport"/>
    <property type="evidence" value="ECO:0007669"/>
    <property type="project" value="TreeGrafter"/>
</dbReference>
<dbReference type="PATRIC" id="fig|1434107.4.peg.1855"/>
<dbReference type="PANTHER" id="PTHR30290">
    <property type="entry name" value="PERIPLASMIC BINDING COMPONENT OF ABC TRANSPORTER"/>
    <property type="match status" value="1"/>
</dbReference>
<dbReference type="SUPFAM" id="SSF53850">
    <property type="entry name" value="Periplasmic binding protein-like II"/>
    <property type="match status" value="1"/>
</dbReference>